<name>A0ABC9F5J3_9POAL</name>
<organism evidence="2 3">
    <name type="scientific">Urochloa decumbens</name>
    <dbReference type="NCBI Taxonomy" id="240449"/>
    <lineage>
        <taxon>Eukaryota</taxon>
        <taxon>Viridiplantae</taxon>
        <taxon>Streptophyta</taxon>
        <taxon>Embryophyta</taxon>
        <taxon>Tracheophyta</taxon>
        <taxon>Spermatophyta</taxon>
        <taxon>Magnoliopsida</taxon>
        <taxon>Liliopsida</taxon>
        <taxon>Poales</taxon>
        <taxon>Poaceae</taxon>
        <taxon>PACMAD clade</taxon>
        <taxon>Panicoideae</taxon>
        <taxon>Panicodae</taxon>
        <taxon>Paniceae</taxon>
        <taxon>Melinidinae</taxon>
        <taxon>Urochloa</taxon>
    </lineage>
</organism>
<sequence length="219" mass="24061">MTAPEVSLDDIDWDAGDDSTLFYYDPRFRFPLEELVALARTHARYPGLVHRELRRDMDPDAVAGLFGLEGLGGAGVGVGAGGGSTSSAADAPRKEDAGAGLDKEEPGYVTVKEPGEELADEYVLVGTADEVERERRREADAEAELEAGFSDQVRAIEELLKEDEEEDAVTAEQKKLIDDIDRFMEEEAARDPGWNTVYRTIEQHFAFTDDEGAFGTPEE</sequence>
<proteinExistence type="predicted"/>
<keyword evidence="3" id="KW-1185">Reference proteome</keyword>
<dbReference type="Proteomes" id="UP001497457">
    <property type="component" value="Chromosome 5rd"/>
</dbReference>
<feature type="compositionally biased region" description="Basic and acidic residues" evidence="1">
    <location>
        <begin position="91"/>
        <end position="105"/>
    </location>
</feature>
<evidence type="ECO:0000313" key="3">
    <source>
        <dbReference type="Proteomes" id="UP001497457"/>
    </source>
</evidence>
<reference evidence="2" key="1">
    <citation type="submission" date="2024-10" db="EMBL/GenBank/DDBJ databases">
        <authorList>
            <person name="Ryan C."/>
        </authorList>
    </citation>
    <scope>NUCLEOTIDE SEQUENCE [LARGE SCALE GENOMIC DNA]</scope>
</reference>
<protein>
    <submittedName>
        <fullName evidence="2">Uncharacterized protein</fullName>
    </submittedName>
</protein>
<accession>A0ABC9F5J3</accession>
<evidence type="ECO:0000256" key="1">
    <source>
        <dbReference type="SAM" id="MobiDB-lite"/>
    </source>
</evidence>
<dbReference type="AlphaFoldDB" id="A0ABC9F5J3"/>
<feature type="region of interest" description="Disordered" evidence="1">
    <location>
        <begin position="81"/>
        <end position="105"/>
    </location>
</feature>
<gene>
    <name evidence="2" type="ORF">URODEC1_LOCUS101823</name>
</gene>
<evidence type="ECO:0000313" key="2">
    <source>
        <dbReference type="EMBL" id="CAL5068833.1"/>
    </source>
</evidence>
<dbReference type="EMBL" id="OZ075115">
    <property type="protein sequence ID" value="CAL5068833.1"/>
    <property type="molecule type" value="Genomic_DNA"/>
</dbReference>